<name>A0A069QHV0_HOYLO</name>
<dbReference type="HOGENOM" id="CLU_2257778_0_0_10"/>
<proteinExistence type="predicted"/>
<dbReference type="eggNOG" id="ENOG502ZHVV">
    <property type="taxonomic scope" value="Bacteria"/>
</dbReference>
<dbReference type="Proteomes" id="UP000027442">
    <property type="component" value="Unassembled WGS sequence"/>
</dbReference>
<organism evidence="1 2">
    <name type="scientific">Hoylesella loescheii DSM 19665 = JCM 12249 = ATCC 15930</name>
    <dbReference type="NCBI Taxonomy" id="1122985"/>
    <lineage>
        <taxon>Bacteria</taxon>
        <taxon>Pseudomonadati</taxon>
        <taxon>Bacteroidota</taxon>
        <taxon>Bacteroidia</taxon>
        <taxon>Bacteroidales</taxon>
        <taxon>Prevotellaceae</taxon>
        <taxon>Hoylesella</taxon>
    </lineage>
</organism>
<dbReference type="EMBL" id="JNGW01000066">
    <property type="protein sequence ID" value="KDR52365.1"/>
    <property type="molecule type" value="Genomic_DNA"/>
</dbReference>
<accession>A0A069QHV0</accession>
<keyword evidence="2" id="KW-1185">Reference proteome</keyword>
<gene>
    <name evidence="1" type="ORF">HMPREF1991_01547</name>
</gene>
<reference evidence="1 2" key="1">
    <citation type="submission" date="2013-08" db="EMBL/GenBank/DDBJ databases">
        <authorList>
            <person name="Weinstock G."/>
            <person name="Sodergren E."/>
            <person name="Wylie T."/>
            <person name="Fulton L."/>
            <person name="Fulton R."/>
            <person name="Fronick C."/>
            <person name="O'Laughlin M."/>
            <person name="Godfrey J."/>
            <person name="Miner T."/>
            <person name="Herter B."/>
            <person name="Appelbaum E."/>
            <person name="Cordes M."/>
            <person name="Lek S."/>
            <person name="Wollam A."/>
            <person name="Pepin K.H."/>
            <person name="Palsikar V.B."/>
            <person name="Mitreva M."/>
            <person name="Wilson R.K."/>
        </authorList>
    </citation>
    <scope>NUCLEOTIDE SEQUENCE [LARGE SCALE GENOMIC DNA]</scope>
    <source>
        <strain evidence="1 2">ATCC 15930</strain>
    </source>
</reference>
<sequence>MRTNGTLRYEMPNGGGLNEWGEVADTAQSAWSAPIPCSIKTNSDTRKGKYEDGEFRQASFLILVEVMPFPHVRVKLERHGEELGEYRVLSSEPLTTVGRTQIMV</sequence>
<dbReference type="RefSeq" id="WP_018967358.1">
    <property type="nucleotide sequence ID" value="NZ_KB899214.1"/>
</dbReference>
<evidence type="ECO:0000313" key="1">
    <source>
        <dbReference type="EMBL" id="KDR52365.1"/>
    </source>
</evidence>
<protein>
    <submittedName>
        <fullName evidence="1">Uncharacterized protein</fullName>
    </submittedName>
</protein>
<dbReference type="PATRIC" id="fig|1122985.7.peg.1610"/>
<evidence type="ECO:0000313" key="2">
    <source>
        <dbReference type="Proteomes" id="UP000027442"/>
    </source>
</evidence>
<dbReference type="AlphaFoldDB" id="A0A069QHV0"/>
<comment type="caution">
    <text evidence="1">The sequence shown here is derived from an EMBL/GenBank/DDBJ whole genome shotgun (WGS) entry which is preliminary data.</text>
</comment>